<sequence length="461" mass="52235">MQPILLTLLVVATLWQGCSLGTPRNELVEVFSWKTLDFAYPSEQSRQQAIAAGDFIPGNSVPMGVEVWQDKVFISVPRLGKGVPSSLNYVKMNDMYKAPKLIPYPNWASQNMKSKEPGLKIVSPFRMSVDACDRLWMVDLGILDIKTSFTKLFQPRILVFDLKTDQLVLEREIEAKLLPCRTWIANIIVDVERDNCQDAWAYIPDLWGKVLIVYSMQKNDAYQVNHQYFNSDPLAGNYFIGGFNFRWDDGIFGVALSPRSVETGEKTLFFHALSAYTEYAVSTRVLKNATLAADFYGYKLLGSRGGEFNQAGAQSMDPQTGVLFYTLPHKNAIGCWNACDKSQEYSPRTAVQVVQNNVTLLYPSDLKVDRASRVWVVSNKLPVFNNDALNNNEVNFRILYGEANKVIEDTPCDPNFVAPPVFDKGPQHQHQHQHHQRRRAHQRRAPQPATSAIKTVPRLWP</sequence>
<evidence type="ECO:0000313" key="7">
    <source>
        <dbReference type="Proteomes" id="UP001152759"/>
    </source>
</evidence>
<evidence type="ECO:0000256" key="3">
    <source>
        <dbReference type="ARBA" id="ARBA00022525"/>
    </source>
</evidence>
<keyword evidence="5" id="KW-0732">Signal</keyword>
<feature type="signal peptide" evidence="5">
    <location>
        <begin position="1"/>
        <end position="20"/>
    </location>
</feature>
<evidence type="ECO:0000256" key="1">
    <source>
        <dbReference type="ARBA" id="ARBA00004613"/>
    </source>
</evidence>
<evidence type="ECO:0000256" key="5">
    <source>
        <dbReference type="SAM" id="SignalP"/>
    </source>
</evidence>
<dbReference type="Gene3D" id="2.120.10.30">
    <property type="entry name" value="TolB, C-terminal domain"/>
    <property type="match status" value="1"/>
</dbReference>
<comment type="similarity">
    <text evidence="2">Belongs to the major royal jelly protein family.</text>
</comment>
<feature type="region of interest" description="Disordered" evidence="4">
    <location>
        <begin position="421"/>
        <end position="461"/>
    </location>
</feature>
<evidence type="ECO:0008006" key="8">
    <source>
        <dbReference type="Google" id="ProtNLM"/>
    </source>
</evidence>
<dbReference type="PANTHER" id="PTHR10009">
    <property type="entry name" value="PROTEIN YELLOW-RELATED"/>
    <property type="match status" value="1"/>
</dbReference>
<comment type="subcellular location">
    <subcellularLocation>
        <location evidence="1">Secreted</location>
    </subcellularLocation>
</comment>
<keyword evidence="3" id="KW-0964">Secreted</keyword>
<proteinExistence type="inferred from homology"/>
<dbReference type="AlphaFoldDB" id="A0A9P0CCV7"/>
<feature type="compositionally biased region" description="Basic residues" evidence="4">
    <location>
        <begin position="427"/>
        <end position="444"/>
    </location>
</feature>
<feature type="chain" id="PRO_5040424266" description="Protein yellow" evidence="5">
    <location>
        <begin position="21"/>
        <end position="461"/>
    </location>
</feature>
<dbReference type="Proteomes" id="UP001152759">
    <property type="component" value="Chromosome 3"/>
</dbReference>
<accession>A0A9P0CCV7</accession>
<evidence type="ECO:0000256" key="4">
    <source>
        <dbReference type="SAM" id="MobiDB-lite"/>
    </source>
</evidence>
<dbReference type="InterPro" id="IPR017996">
    <property type="entry name" value="MRJP/yellow-related"/>
</dbReference>
<name>A0A9P0CCV7_BEMTA</name>
<keyword evidence="7" id="KW-1185">Reference proteome</keyword>
<dbReference type="PRINTS" id="PR01366">
    <property type="entry name" value="ROYALJELLY"/>
</dbReference>
<evidence type="ECO:0000313" key="6">
    <source>
        <dbReference type="EMBL" id="CAH0768944.1"/>
    </source>
</evidence>
<organism evidence="6 7">
    <name type="scientific">Bemisia tabaci</name>
    <name type="common">Sweetpotato whitefly</name>
    <name type="synonym">Aleurodes tabaci</name>
    <dbReference type="NCBI Taxonomy" id="7038"/>
    <lineage>
        <taxon>Eukaryota</taxon>
        <taxon>Metazoa</taxon>
        <taxon>Ecdysozoa</taxon>
        <taxon>Arthropoda</taxon>
        <taxon>Hexapoda</taxon>
        <taxon>Insecta</taxon>
        <taxon>Pterygota</taxon>
        <taxon>Neoptera</taxon>
        <taxon>Paraneoptera</taxon>
        <taxon>Hemiptera</taxon>
        <taxon>Sternorrhyncha</taxon>
        <taxon>Aleyrodoidea</taxon>
        <taxon>Aleyrodidae</taxon>
        <taxon>Aleyrodinae</taxon>
        <taxon>Bemisia</taxon>
    </lineage>
</organism>
<gene>
    <name evidence="6" type="ORF">BEMITA_LOCUS6008</name>
</gene>
<dbReference type="KEGG" id="btab:109043463"/>
<dbReference type="EMBL" id="OU963864">
    <property type="protein sequence ID" value="CAH0768944.1"/>
    <property type="molecule type" value="Genomic_DNA"/>
</dbReference>
<evidence type="ECO:0000256" key="2">
    <source>
        <dbReference type="ARBA" id="ARBA00009127"/>
    </source>
</evidence>
<dbReference type="GO" id="GO:0005576">
    <property type="term" value="C:extracellular region"/>
    <property type="evidence" value="ECO:0007669"/>
    <property type="project" value="UniProtKB-SubCell"/>
</dbReference>
<reference evidence="6" key="1">
    <citation type="submission" date="2021-12" db="EMBL/GenBank/DDBJ databases">
        <authorList>
            <person name="King R."/>
        </authorList>
    </citation>
    <scope>NUCLEOTIDE SEQUENCE</scope>
</reference>
<dbReference type="PANTHER" id="PTHR10009:SF18">
    <property type="entry name" value="PROTEIN YELLOW-LIKE PROTEIN"/>
    <property type="match status" value="1"/>
</dbReference>
<dbReference type="InterPro" id="IPR011042">
    <property type="entry name" value="6-blade_b-propeller_TolB-like"/>
</dbReference>
<dbReference type="Pfam" id="PF03022">
    <property type="entry name" value="MRJP"/>
    <property type="match status" value="1"/>
</dbReference>
<protein>
    <recommendedName>
        <fullName evidence="8">Protein yellow</fullName>
    </recommendedName>
</protein>